<dbReference type="GO" id="GO:0051537">
    <property type="term" value="F:2 iron, 2 sulfur cluster binding"/>
    <property type="evidence" value="ECO:0007669"/>
    <property type="project" value="UniProtKB-KW"/>
</dbReference>
<dbReference type="SUPFAM" id="SSF50022">
    <property type="entry name" value="ISP domain"/>
    <property type="match status" value="1"/>
</dbReference>
<evidence type="ECO:0000256" key="3">
    <source>
        <dbReference type="ARBA" id="ARBA00022723"/>
    </source>
</evidence>
<sequence>MLEAETKETQRPKRLPFSTAVLDRVWKQSQTGVPEISGMGHLRADPGTKFSTERYRSATTFEKEWDLFRKRPYLVGFSDQIRNPGDFIAGKFLDREWLVLRDEEKNLCAYPNACLHRGTRLFSGERSGSIRKIVCPYHAWTYDLNGKLLTKGCETIHNGLRPFPILEKAGLILSGFTENVLDSLSPLWEEWKAYEFDSYVPFAIQSEEGAYNWKIGVEIFLESYHISTVHKNSVAPVVEKNASILDPIGEHARILIPNRSYKTTTSPTRKDLIITYFLFPSTILILFRDHFGIIRFEPISPERSLCLRAVLIPEKPKSARMARFWEGNRDFFFRTTSEDLELAPEIQAGILQNEWIQPSSWEPGIFHLHNSLKNAMT</sequence>
<reference evidence="8" key="1">
    <citation type="submission" date="2013-03" db="EMBL/GenBank/DDBJ databases">
        <authorList>
            <person name="Harkins D.M."/>
            <person name="Durkin A.S."/>
            <person name="Brinkac L.M."/>
            <person name="Haft D.H."/>
            <person name="Selengut J.D."/>
            <person name="Sanka R."/>
            <person name="DePew J."/>
            <person name="Purushe J."/>
            <person name="Hartskeerl R.A."/>
            <person name="Ahmed A."/>
            <person name="van der Linden H."/>
            <person name="Goris M.G.A."/>
            <person name="Vinetz J.M."/>
            <person name="Sutton G.G."/>
            <person name="Nierman W.C."/>
            <person name="Fouts D.E."/>
        </authorList>
    </citation>
    <scope>NUCLEOTIDE SEQUENCE [LARGE SCALE GENOMIC DNA]</scope>
    <source>
        <strain evidence="8">ICFT</strain>
    </source>
</reference>
<dbReference type="Gene3D" id="3.90.380.10">
    <property type="entry name" value="Naphthalene 1,2-dioxygenase Alpha Subunit, Chain A, domain 1"/>
    <property type="match status" value="2"/>
</dbReference>
<dbReference type="PROSITE" id="PS51296">
    <property type="entry name" value="RIESKE"/>
    <property type="match status" value="1"/>
</dbReference>
<dbReference type="SUPFAM" id="SSF55961">
    <property type="entry name" value="Bet v1-like"/>
    <property type="match status" value="1"/>
</dbReference>
<dbReference type="Gene3D" id="2.102.10.10">
    <property type="entry name" value="Rieske [2Fe-2S] iron-sulphur domain"/>
    <property type="match status" value="1"/>
</dbReference>
<dbReference type="RefSeq" id="WP_002993546.1">
    <property type="nucleotide sequence ID" value="NZ_AOHC02000006.1"/>
</dbReference>
<gene>
    <name evidence="8" type="ORF">LEP1GSC060_0444</name>
</gene>
<proteinExistence type="predicted"/>
<keyword evidence="5" id="KW-0408">Iron</keyword>
<dbReference type="EMBL" id="AOHC02000006">
    <property type="protein sequence ID" value="EMY79736.1"/>
    <property type="molecule type" value="Genomic_DNA"/>
</dbReference>
<dbReference type="OrthoDB" id="9800776at2"/>
<keyword evidence="6" id="KW-0411">Iron-sulfur</keyword>
<dbReference type="GO" id="GO:0005506">
    <property type="term" value="F:iron ion binding"/>
    <property type="evidence" value="ECO:0007669"/>
    <property type="project" value="InterPro"/>
</dbReference>
<dbReference type="GO" id="GO:0016491">
    <property type="term" value="F:oxidoreductase activity"/>
    <property type="evidence" value="ECO:0007669"/>
    <property type="project" value="UniProtKB-KW"/>
</dbReference>
<comment type="caution">
    <text evidence="8">The sequence shown here is derived from an EMBL/GenBank/DDBJ whole genome shotgun (WGS) entry which is preliminary data.</text>
</comment>
<keyword evidence="4" id="KW-0560">Oxidoreductase</keyword>
<keyword evidence="3" id="KW-0479">Metal-binding</keyword>
<organism evidence="8 9">
    <name type="scientific">Leptospira weilii serovar Ranarum str. ICFT</name>
    <dbReference type="NCBI Taxonomy" id="1218598"/>
    <lineage>
        <taxon>Bacteria</taxon>
        <taxon>Pseudomonadati</taxon>
        <taxon>Spirochaetota</taxon>
        <taxon>Spirochaetia</taxon>
        <taxon>Leptospirales</taxon>
        <taxon>Leptospiraceae</taxon>
        <taxon>Leptospira</taxon>
    </lineage>
</organism>
<evidence type="ECO:0000313" key="9">
    <source>
        <dbReference type="Proteomes" id="UP000012313"/>
    </source>
</evidence>
<dbReference type="PANTHER" id="PTHR43756">
    <property type="entry name" value="CHOLINE MONOOXYGENASE, CHLOROPLASTIC"/>
    <property type="match status" value="1"/>
</dbReference>
<accession>N1WHI6</accession>
<feature type="domain" description="Rieske" evidence="7">
    <location>
        <begin position="72"/>
        <end position="174"/>
    </location>
</feature>
<evidence type="ECO:0000313" key="8">
    <source>
        <dbReference type="EMBL" id="EMY79736.1"/>
    </source>
</evidence>
<evidence type="ECO:0000256" key="1">
    <source>
        <dbReference type="ARBA" id="ARBA00001962"/>
    </source>
</evidence>
<keyword evidence="9" id="KW-1185">Reference proteome</keyword>
<dbReference type="InterPro" id="IPR036922">
    <property type="entry name" value="Rieske_2Fe-2S_sf"/>
</dbReference>
<dbReference type="CDD" id="cd03469">
    <property type="entry name" value="Rieske_RO_Alpha_N"/>
    <property type="match status" value="1"/>
</dbReference>
<dbReference type="PRINTS" id="PR00090">
    <property type="entry name" value="RNGDIOXGNASE"/>
</dbReference>
<evidence type="ECO:0000256" key="4">
    <source>
        <dbReference type="ARBA" id="ARBA00023002"/>
    </source>
</evidence>
<name>N1WHI6_9LEPT</name>
<evidence type="ECO:0000256" key="5">
    <source>
        <dbReference type="ARBA" id="ARBA00023004"/>
    </source>
</evidence>
<dbReference type="STRING" id="1218598.LEP1GSC060_0444"/>
<dbReference type="PANTHER" id="PTHR43756:SF5">
    <property type="entry name" value="CHOLINE MONOOXYGENASE, CHLOROPLASTIC"/>
    <property type="match status" value="1"/>
</dbReference>
<keyword evidence="2" id="KW-0001">2Fe-2S</keyword>
<protein>
    <submittedName>
        <fullName evidence="8">Ring hydroxylating alpha subunit, catalytic domain protein</fullName>
    </submittedName>
</protein>
<dbReference type="AlphaFoldDB" id="N1WHI6"/>
<dbReference type="InterPro" id="IPR001663">
    <property type="entry name" value="Rng_hydr_dOase-A"/>
</dbReference>
<dbReference type="Pfam" id="PF00848">
    <property type="entry name" value="Ring_hydroxyl_A"/>
    <property type="match status" value="1"/>
</dbReference>
<evidence type="ECO:0000259" key="7">
    <source>
        <dbReference type="PROSITE" id="PS51296"/>
    </source>
</evidence>
<comment type="cofactor">
    <cofactor evidence="1">
        <name>Fe cation</name>
        <dbReference type="ChEBI" id="CHEBI:24875"/>
    </cofactor>
</comment>
<dbReference type="InterPro" id="IPR015879">
    <property type="entry name" value="Ring_hydroxy_dOase_asu_C_dom"/>
</dbReference>
<evidence type="ECO:0000256" key="6">
    <source>
        <dbReference type="ARBA" id="ARBA00023014"/>
    </source>
</evidence>
<dbReference type="Proteomes" id="UP000012313">
    <property type="component" value="Unassembled WGS sequence"/>
</dbReference>
<dbReference type="InterPro" id="IPR017941">
    <property type="entry name" value="Rieske_2Fe-2S"/>
</dbReference>
<evidence type="ECO:0000256" key="2">
    <source>
        <dbReference type="ARBA" id="ARBA00022714"/>
    </source>
</evidence>
<dbReference type="Pfam" id="PF00355">
    <property type="entry name" value="Rieske"/>
    <property type="match status" value="1"/>
</dbReference>